<keyword evidence="5" id="KW-0378">Hydrolase</keyword>
<evidence type="ECO:0000256" key="1">
    <source>
        <dbReference type="ARBA" id="ARBA00022664"/>
    </source>
</evidence>
<dbReference type="GO" id="GO:0003676">
    <property type="term" value="F:nucleic acid binding"/>
    <property type="evidence" value="ECO:0007669"/>
    <property type="project" value="InterPro"/>
</dbReference>
<dbReference type="Proteomes" id="UP000188533">
    <property type="component" value="Unassembled WGS sequence"/>
</dbReference>
<evidence type="ECO:0000259" key="4">
    <source>
        <dbReference type="PROSITE" id="PS50158"/>
    </source>
</evidence>
<evidence type="ECO:0000256" key="3">
    <source>
        <dbReference type="SAM" id="MobiDB-lite"/>
    </source>
</evidence>
<dbReference type="GO" id="GO:0008233">
    <property type="term" value="F:peptidase activity"/>
    <property type="evidence" value="ECO:0007669"/>
    <property type="project" value="UniProtKB-KW"/>
</dbReference>
<dbReference type="InterPro" id="IPR001878">
    <property type="entry name" value="Znf_CCHC"/>
</dbReference>
<dbReference type="GO" id="GO:0006397">
    <property type="term" value="P:mRNA processing"/>
    <property type="evidence" value="ECO:0007669"/>
    <property type="project" value="UniProtKB-KW"/>
</dbReference>
<feature type="compositionally biased region" description="Polar residues" evidence="3">
    <location>
        <begin position="85"/>
        <end position="98"/>
    </location>
</feature>
<dbReference type="STRING" id="5353.A0A1Q3EA74"/>
<accession>A0A1Q3EA74</accession>
<feature type="compositionally biased region" description="Basic and acidic residues" evidence="3">
    <location>
        <begin position="68"/>
        <end position="78"/>
    </location>
</feature>
<dbReference type="Gene3D" id="4.10.60.10">
    <property type="entry name" value="Zinc finger, CCHC-type"/>
    <property type="match status" value="1"/>
</dbReference>
<dbReference type="PROSITE" id="PS50158">
    <property type="entry name" value="ZF_CCHC"/>
    <property type="match status" value="1"/>
</dbReference>
<dbReference type="Pfam" id="PF00098">
    <property type="entry name" value="zf-CCHC"/>
    <property type="match status" value="1"/>
</dbReference>
<dbReference type="SUPFAM" id="SSF57756">
    <property type="entry name" value="Retrovirus zinc finger-like domains"/>
    <property type="match status" value="1"/>
</dbReference>
<feature type="region of interest" description="Disordered" evidence="3">
    <location>
        <begin position="120"/>
        <end position="148"/>
    </location>
</feature>
<evidence type="ECO:0000313" key="5">
    <source>
        <dbReference type="EMBL" id="GAW04135.1"/>
    </source>
</evidence>
<sequence length="174" mass="19688">MEDHEKRMRNLIKRVHDLGGTATDAQFWRIVISSMPPEWRSDVRSVPGSTSAEAFTYLHTLWYEKEEERREDERDTKRVKALMSAHSNTQTRNNGKPTITCHNCSKPGHIARKCWAKGGGMEGQWPKQGQANRPKTEANAQAASMDNAEVSSPMATYVLSAQSRNDKLDKSIPF</sequence>
<dbReference type="SMART" id="SM00343">
    <property type="entry name" value="ZnF_C2HC"/>
    <property type="match status" value="1"/>
</dbReference>
<keyword evidence="2" id="KW-0863">Zinc-finger</keyword>
<dbReference type="InterPro" id="IPR036875">
    <property type="entry name" value="Znf_CCHC_sf"/>
</dbReference>
<evidence type="ECO:0000313" key="6">
    <source>
        <dbReference type="Proteomes" id="UP000188533"/>
    </source>
</evidence>
<feature type="domain" description="CCHC-type" evidence="4">
    <location>
        <begin position="101"/>
        <end position="114"/>
    </location>
</feature>
<keyword evidence="6" id="KW-1185">Reference proteome</keyword>
<keyword evidence="2" id="KW-0862">Zinc</keyword>
<reference evidence="5 6" key="1">
    <citation type="submission" date="2016-08" db="EMBL/GenBank/DDBJ databases">
        <authorList>
            <consortium name="Lentinula edodes genome sequencing consortium"/>
            <person name="Sakamoto Y."/>
            <person name="Nakade K."/>
            <person name="Sato S."/>
            <person name="Yoshida Y."/>
            <person name="Miyazaki K."/>
            <person name="Natsume S."/>
            <person name="Konno N."/>
        </authorList>
    </citation>
    <scope>NUCLEOTIDE SEQUENCE [LARGE SCALE GENOMIC DNA]</scope>
    <source>
        <strain evidence="5 6">NBRC 111202</strain>
    </source>
</reference>
<feature type="compositionally biased region" description="Polar residues" evidence="3">
    <location>
        <begin position="127"/>
        <end position="148"/>
    </location>
</feature>
<keyword evidence="5" id="KW-0645">Protease</keyword>
<protein>
    <submittedName>
        <fullName evidence="5">Protease</fullName>
    </submittedName>
</protein>
<dbReference type="AlphaFoldDB" id="A0A1Q3EA74"/>
<gene>
    <name evidence="5" type="ORF">LENED_005905</name>
</gene>
<name>A0A1Q3EA74_LENED</name>
<reference evidence="5 6" key="2">
    <citation type="submission" date="2017-02" db="EMBL/GenBank/DDBJ databases">
        <title>A genome survey and senescence transcriptome analysis in Lentinula edodes.</title>
        <authorList>
            <person name="Sakamoto Y."/>
            <person name="Nakade K."/>
            <person name="Sato S."/>
            <person name="Yoshida Y."/>
            <person name="Miyazaki K."/>
            <person name="Natsume S."/>
            <person name="Konno N."/>
        </authorList>
    </citation>
    <scope>NUCLEOTIDE SEQUENCE [LARGE SCALE GENOMIC DNA]</scope>
    <source>
        <strain evidence="5 6">NBRC 111202</strain>
    </source>
</reference>
<keyword evidence="1" id="KW-0507">mRNA processing</keyword>
<feature type="region of interest" description="Disordered" evidence="3">
    <location>
        <begin position="68"/>
        <end position="98"/>
    </location>
</feature>
<organism evidence="5 6">
    <name type="scientific">Lentinula edodes</name>
    <name type="common">Shiitake mushroom</name>
    <name type="synonym">Lentinus edodes</name>
    <dbReference type="NCBI Taxonomy" id="5353"/>
    <lineage>
        <taxon>Eukaryota</taxon>
        <taxon>Fungi</taxon>
        <taxon>Dikarya</taxon>
        <taxon>Basidiomycota</taxon>
        <taxon>Agaricomycotina</taxon>
        <taxon>Agaricomycetes</taxon>
        <taxon>Agaricomycetidae</taxon>
        <taxon>Agaricales</taxon>
        <taxon>Marasmiineae</taxon>
        <taxon>Omphalotaceae</taxon>
        <taxon>Lentinula</taxon>
    </lineage>
</organism>
<dbReference type="GO" id="GO:0006508">
    <property type="term" value="P:proteolysis"/>
    <property type="evidence" value="ECO:0007669"/>
    <property type="project" value="UniProtKB-KW"/>
</dbReference>
<comment type="caution">
    <text evidence="5">The sequence shown here is derived from an EMBL/GenBank/DDBJ whole genome shotgun (WGS) entry which is preliminary data.</text>
</comment>
<dbReference type="EMBL" id="BDGU01000180">
    <property type="protein sequence ID" value="GAW04135.1"/>
    <property type="molecule type" value="Genomic_DNA"/>
</dbReference>
<proteinExistence type="predicted"/>
<evidence type="ECO:0000256" key="2">
    <source>
        <dbReference type="PROSITE-ProRule" id="PRU00047"/>
    </source>
</evidence>
<keyword evidence="2" id="KW-0479">Metal-binding</keyword>
<dbReference type="GO" id="GO:0008270">
    <property type="term" value="F:zinc ion binding"/>
    <property type="evidence" value="ECO:0007669"/>
    <property type="project" value="UniProtKB-KW"/>
</dbReference>